<dbReference type="EMBL" id="JAAVNE010000045">
    <property type="protein sequence ID" value="NKC33441.1"/>
    <property type="molecule type" value="Genomic_DNA"/>
</dbReference>
<proteinExistence type="predicted"/>
<sequence>MSLFTAEAPGLPARLLALREPETGALTFPRSAFGCTTTGRPAAALEPVALSGRATVLACITLHQPVLPGLAPPVRLAELRLAEGPVVQGVIEGAGGDLPPGSAVQAVMAADGVSCLFRPVPPA</sequence>
<evidence type="ECO:0000313" key="3">
    <source>
        <dbReference type="Proteomes" id="UP000787635"/>
    </source>
</evidence>
<comment type="caution">
    <text evidence="2">The sequence shown here is derived from an EMBL/GenBank/DDBJ whole genome shotgun (WGS) entry which is preliminary data.</text>
</comment>
<evidence type="ECO:0000313" key="2">
    <source>
        <dbReference type="EMBL" id="NKC33441.1"/>
    </source>
</evidence>
<reference evidence="2 3" key="1">
    <citation type="submission" date="2020-03" db="EMBL/GenBank/DDBJ databases">
        <title>Roseomonas selenitidurans sp. nov. isolated from urban soil.</title>
        <authorList>
            <person name="Liu H."/>
        </authorList>
    </citation>
    <scope>NUCLEOTIDE SEQUENCE [LARGE SCALE GENOMIC DNA]</scope>
    <source>
        <strain evidence="2 3">BU-1</strain>
    </source>
</reference>
<evidence type="ECO:0000259" key="1">
    <source>
        <dbReference type="Pfam" id="PF01796"/>
    </source>
</evidence>
<dbReference type="Proteomes" id="UP000787635">
    <property type="component" value="Unassembled WGS sequence"/>
</dbReference>
<gene>
    <name evidence="2" type="ORF">HEQ75_21445</name>
</gene>
<organism evidence="2 3">
    <name type="scientific">Falsiroseomonas selenitidurans</name>
    <dbReference type="NCBI Taxonomy" id="2716335"/>
    <lineage>
        <taxon>Bacteria</taxon>
        <taxon>Pseudomonadati</taxon>
        <taxon>Pseudomonadota</taxon>
        <taxon>Alphaproteobacteria</taxon>
        <taxon>Acetobacterales</taxon>
        <taxon>Roseomonadaceae</taxon>
        <taxon>Falsiroseomonas</taxon>
    </lineage>
</organism>
<keyword evidence="3" id="KW-1185">Reference proteome</keyword>
<dbReference type="Pfam" id="PF01796">
    <property type="entry name" value="OB_ChsH2_C"/>
    <property type="match status" value="1"/>
</dbReference>
<name>A0ABX1E984_9PROT</name>
<protein>
    <recommendedName>
        <fullName evidence="1">ChsH2 C-terminal OB-fold domain-containing protein</fullName>
    </recommendedName>
</protein>
<accession>A0ABX1E984</accession>
<dbReference type="RefSeq" id="WP_168034167.1">
    <property type="nucleotide sequence ID" value="NZ_JAAVNE010000045.1"/>
</dbReference>
<dbReference type="SUPFAM" id="SSF50249">
    <property type="entry name" value="Nucleic acid-binding proteins"/>
    <property type="match status" value="1"/>
</dbReference>
<dbReference type="InterPro" id="IPR002878">
    <property type="entry name" value="ChsH2_C"/>
</dbReference>
<dbReference type="InterPro" id="IPR012340">
    <property type="entry name" value="NA-bd_OB-fold"/>
</dbReference>
<feature type="domain" description="ChsH2 C-terminal OB-fold" evidence="1">
    <location>
        <begin position="48"/>
        <end position="108"/>
    </location>
</feature>